<protein>
    <submittedName>
        <fullName evidence="2">Rod shape-determining protein MreD</fullName>
    </submittedName>
</protein>
<name>A0A239KFR3_9RHOB</name>
<evidence type="ECO:0000313" key="2">
    <source>
        <dbReference type="EMBL" id="SNT16548.1"/>
    </source>
</evidence>
<dbReference type="Proteomes" id="UP000198426">
    <property type="component" value="Unassembled WGS sequence"/>
</dbReference>
<evidence type="ECO:0000313" key="3">
    <source>
        <dbReference type="Proteomes" id="UP000198426"/>
    </source>
</evidence>
<keyword evidence="3" id="KW-1185">Reference proteome</keyword>
<feature type="transmembrane region" description="Helical" evidence="1">
    <location>
        <begin position="137"/>
        <end position="157"/>
    </location>
</feature>
<sequence>MVDPITTRTWGYRLLYTAVILVIAFIQLLPIGIAASNLPGPDLALAVTFAWVLRRPSYVPVLLVAALFMFLDLLLQQPPGLGTALAVLGTEVLRSRKGVSRDLPFPVEWVFVTGVMVALVGLNQIVLTVAMTDRPPLGLALLRALFTAGVYPFVVALSHYGFRVAAADPNEADALGSRL</sequence>
<feature type="transmembrane region" description="Helical" evidence="1">
    <location>
        <begin position="109"/>
        <end position="131"/>
    </location>
</feature>
<feature type="transmembrane region" description="Helical" evidence="1">
    <location>
        <begin position="12"/>
        <end position="38"/>
    </location>
</feature>
<gene>
    <name evidence="2" type="ORF">SAMN05421757_10759</name>
</gene>
<evidence type="ECO:0000256" key="1">
    <source>
        <dbReference type="SAM" id="Phobius"/>
    </source>
</evidence>
<organism evidence="2 3">
    <name type="scientific">Tropicimonas sediminicola</name>
    <dbReference type="NCBI Taxonomy" id="1031541"/>
    <lineage>
        <taxon>Bacteria</taxon>
        <taxon>Pseudomonadati</taxon>
        <taxon>Pseudomonadota</taxon>
        <taxon>Alphaproteobacteria</taxon>
        <taxon>Rhodobacterales</taxon>
        <taxon>Roseobacteraceae</taxon>
        <taxon>Tropicimonas</taxon>
    </lineage>
</organism>
<keyword evidence="1" id="KW-0472">Membrane</keyword>
<reference evidence="2 3" key="1">
    <citation type="submission" date="2017-06" db="EMBL/GenBank/DDBJ databases">
        <authorList>
            <person name="Kim H.J."/>
            <person name="Triplett B.A."/>
        </authorList>
    </citation>
    <scope>NUCLEOTIDE SEQUENCE [LARGE SCALE GENOMIC DNA]</scope>
    <source>
        <strain evidence="2 3">DSM 29339</strain>
    </source>
</reference>
<dbReference type="OrthoDB" id="7629477at2"/>
<dbReference type="AlphaFoldDB" id="A0A239KFR3"/>
<dbReference type="RefSeq" id="WP_089234283.1">
    <property type="nucleotide sequence ID" value="NZ_FZOY01000007.1"/>
</dbReference>
<dbReference type="EMBL" id="FZOY01000007">
    <property type="protein sequence ID" value="SNT16548.1"/>
    <property type="molecule type" value="Genomic_DNA"/>
</dbReference>
<proteinExistence type="predicted"/>
<keyword evidence="1" id="KW-1133">Transmembrane helix</keyword>
<accession>A0A239KFR3</accession>
<keyword evidence="1" id="KW-0812">Transmembrane</keyword>